<evidence type="ECO:0000313" key="3">
    <source>
        <dbReference type="EMBL" id="RWZ78603.1"/>
    </source>
</evidence>
<dbReference type="NCBIfam" id="TIGR02532">
    <property type="entry name" value="IV_pilin_GFxxxE"/>
    <property type="match status" value="1"/>
</dbReference>
<reference evidence="3" key="1">
    <citation type="submission" date="2019-01" db="EMBL/GenBank/DDBJ databases">
        <title>Genomic signatures and co-occurrence patterns of the ultra-small Saccharimodia (Patescibacteria phylum) suggest a symbiotic lifestyle.</title>
        <authorList>
            <person name="Lemos L."/>
            <person name="Medeiros J."/>
            <person name="Andreote F."/>
            <person name="Fernandes G."/>
            <person name="Varani A."/>
            <person name="Oliveira G."/>
            <person name="Pylro V."/>
        </authorList>
    </citation>
    <scope>NUCLEOTIDE SEQUENCE [LARGE SCALE GENOMIC DNA]</scope>
    <source>
        <strain evidence="3">AMD02</strain>
    </source>
</reference>
<keyword evidence="4" id="KW-1185">Reference proteome</keyword>
<evidence type="ECO:0000256" key="1">
    <source>
        <dbReference type="ARBA" id="ARBA00022481"/>
    </source>
</evidence>
<proteinExistence type="predicted"/>
<evidence type="ECO:0000256" key="2">
    <source>
        <dbReference type="SAM" id="Phobius"/>
    </source>
</evidence>
<dbReference type="GO" id="GO:0015628">
    <property type="term" value="P:protein secretion by the type II secretion system"/>
    <property type="evidence" value="ECO:0007669"/>
    <property type="project" value="InterPro"/>
</dbReference>
<dbReference type="InterPro" id="IPR012902">
    <property type="entry name" value="N_methyl_site"/>
</dbReference>
<organism evidence="3 4">
    <name type="scientific">Candidatus Microsaccharimonas sossegonensis</name>
    <dbReference type="NCBI Taxonomy" id="2506948"/>
    <lineage>
        <taxon>Bacteria</taxon>
        <taxon>Candidatus Saccharimonadota</taxon>
        <taxon>Candidatus Saccharimonadia</taxon>
        <taxon>Candidatus Saccharimonadales</taxon>
        <taxon>Candidatus Saccharimonadaceae</taxon>
        <taxon>Candidatus Microsaccharimonas</taxon>
    </lineage>
</organism>
<dbReference type="InterPro" id="IPR045584">
    <property type="entry name" value="Pilin-like"/>
</dbReference>
<sequence>MKWWTGMVSKVWRTQEKSKAFTLVELLIVIVVIVILATIVTIGYGAVVGNANDKAVQADVTKLADALKLKSLDNNNIPAGGATSSNTGDSTQLSGITFKPNVNGYDPTVSNLYYCSGTVNGSSEFAVAARSKSGKAFSYISNKGVSDFVGYSWTASSNGVALCTALGFSAPFTWSYGYNPSPSYGWYAWAFPGDIIKNIVLNPKGVGSTAGWFSPIVSSVTATSNVSWNGKADWYRYVWDGTGASTVRLNVNQSDLVNGQTYTASMLVGNSGASSVSWSNDWSDQNMTNFTLAAGQQKRIYFSASRATYDATYRFLDFNLTTSGVPGLLVSDVMITSGTNQYAYGDGNSNGWQWTGGAYASTSSGPGR</sequence>
<protein>
    <submittedName>
        <fullName evidence="3">Prepilin-type N-terminal cleavage/methylation domain-containing protein</fullName>
    </submittedName>
</protein>
<keyword evidence="2" id="KW-0812">Transmembrane</keyword>
<dbReference type="GO" id="GO:0015627">
    <property type="term" value="C:type II protein secretion system complex"/>
    <property type="evidence" value="ECO:0007669"/>
    <property type="project" value="InterPro"/>
</dbReference>
<keyword evidence="2" id="KW-1133">Transmembrane helix</keyword>
<dbReference type="Pfam" id="PF07963">
    <property type="entry name" value="N_methyl"/>
    <property type="match status" value="1"/>
</dbReference>
<evidence type="ECO:0000313" key="4">
    <source>
        <dbReference type="Proteomes" id="UP000289257"/>
    </source>
</evidence>
<dbReference type="PRINTS" id="PR00813">
    <property type="entry name" value="BCTERIALGSPG"/>
</dbReference>
<dbReference type="InterPro" id="IPR000983">
    <property type="entry name" value="Bac_GSPG_pilin"/>
</dbReference>
<dbReference type="SUPFAM" id="SSF54523">
    <property type="entry name" value="Pili subunits"/>
    <property type="match status" value="1"/>
</dbReference>
<dbReference type="AlphaFoldDB" id="A0A4Q0AHL9"/>
<dbReference type="Proteomes" id="UP000289257">
    <property type="component" value="Unassembled WGS sequence"/>
</dbReference>
<keyword evidence="1" id="KW-0488">Methylation</keyword>
<name>A0A4Q0AHL9_9BACT</name>
<gene>
    <name evidence="3" type="ORF">EOT05_02530</name>
</gene>
<accession>A0A4Q0AHL9</accession>
<keyword evidence="2" id="KW-0472">Membrane</keyword>
<dbReference type="Gene3D" id="3.30.700.10">
    <property type="entry name" value="Glycoprotein, Type 4 Pilin"/>
    <property type="match status" value="1"/>
</dbReference>
<dbReference type="EMBL" id="SCKX01000001">
    <property type="protein sequence ID" value="RWZ78603.1"/>
    <property type="molecule type" value="Genomic_DNA"/>
</dbReference>
<comment type="caution">
    <text evidence="3">The sequence shown here is derived from an EMBL/GenBank/DDBJ whole genome shotgun (WGS) entry which is preliminary data.</text>
</comment>
<feature type="transmembrane region" description="Helical" evidence="2">
    <location>
        <begin position="21"/>
        <end position="47"/>
    </location>
</feature>